<proteinExistence type="predicted"/>
<sequence>MARRAGGGPDQIELGQPRVPEQPHRLQMTDGRDATDGKAGLGADQIGIGLAKRLAGDGAGLLGADPVAAGGEEQHDMAAVLAAEDDRFRDLVDGAACGFGRLGGGAGLAHLADLDRGPGRGQRRLDPFQRLAHFALLRPCSPRSSARGRDREGH</sequence>
<comment type="caution">
    <text evidence="2">The sequence shown here is derived from an EMBL/GenBank/DDBJ whole genome shotgun (WGS) entry which is preliminary data.</text>
</comment>
<reference evidence="2" key="1">
    <citation type="submission" date="2019-08" db="EMBL/GenBank/DDBJ databases">
        <authorList>
            <person name="Kucharzyk K."/>
            <person name="Murdoch R.W."/>
            <person name="Higgins S."/>
            <person name="Loffler F."/>
        </authorList>
    </citation>
    <scope>NUCLEOTIDE SEQUENCE</scope>
</reference>
<dbReference type="AlphaFoldDB" id="A0A644VB69"/>
<evidence type="ECO:0000256" key="1">
    <source>
        <dbReference type="SAM" id="MobiDB-lite"/>
    </source>
</evidence>
<organism evidence="2">
    <name type="scientific">bioreactor metagenome</name>
    <dbReference type="NCBI Taxonomy" id="1076179"/>
    <lineage>
        <taxon>unclassified sequences</taxon>
        <taxon>metagenomes</taxon>
        <taxon>ecological metagenomes</taxon>
    </lineage>
</organism>
<gene>
    <name evidence="2" type="ORF">SDC9_34622</name>
</gene>
<name>A0A644VB69_9ZZZZ</name>
<dbReference type="EMBL" id="VSSQ01000261">
    <property type="protein sequence ID" value="MPL88596.1"/>
    <property type="molecule type" value="Genomic_DNA"/>
</dbReference>
<evidence type="ECO:0000313" key="2">
    <source>
        <dbReference type="EMBL" id="MPL88596.1"/>
    </source>
</evidence>
<accession>A0A644VB69</accession>
<protein>
    <submittedName>
        <fullName evidence="2">Uncharacterized protein</fullName>
    </submittedName>
</protein>
<feature type="region of interest" description="Disordered" evidence="1">
    <location>
        <begin position="1"/>
        <end position="40"/>
    </location>
</feature>